<dbReference type="EMBL" id="JAFFZM010000011">
    <property type="protein sequence ID" value="MBO8200495.1"/>
    <property type="molecule type" value="Genomic_DNA"/>
</dbReference>
<evidence type="ECO:0000313" key="2">
    <source>
        <dbReference type="EMBL" id="MBO8200495.1"/>
    </source>
</evidence>
<evidence type="ECO:0000256" key="1">
    <source>
        <dbReference type="SAM" id="MobiDB-lite"/>
    </source>
</evidence>
<feature type="region of interest" description="Disordered" evidence="1">
    <location>
        <begin position="566"/>
        <end position="599"/>
    </location>
</feature>
<name>A0ABS3XYJ7_9ACTN</name>
<dbReference type="SUPFAM" id="SSF48452">
    <property type="entry name" value="TPR-like"/>
    <property type="match status" value="1"/>
</dbReference>
<protein>
    <recommendedName>
        <fullName evidence="4">Tetratricopeptide repeat protein</fullName>
    </recommendedName>
</protein>
<dbReference type="InterPro" id="IPR011990">
    <property type="entry name" value="TPR-like_helical_dom_sf"/>
</dbReference>
<gene>
    <name evidence="2" type="ORF">JW613_19610</name>
</gene>
<organism evidence="2 3">
    <name type="scientific">Streptomyces smyrnaeus</name>
    <dbReference type="NCBI Taxonomy" id="1387713"/>
    <lineage>
        <taxon>Bacteria</taxon>
        <taxon>Bacillati</taxon>
        <taxon>Actinomycetota</taxon>
        <taxon>Actinomycetes</taxon>
        <taxon>Kitasatosporales</taxon>
        <taxon>Streptomycetaceae</taxon>
        <taxon>Streptomyces</taxon>
    </lineage>
</organism>
<reference evidence="2 3" key="1">
    <citation type="submission" date="2021-02" db="EMBL/GenBank/DDBJ databases">
        <title>Streptomyces spirodelae sp. nov., isolated from duckweed.</title>
        <authorList>
            <person name="Saimee Y."/>
            <person name="Duangmal K."/>
        </authorList>
    </citation>
    <scope>NUCLEOTIDE SEQUENCE [LARGE SCALE GENOMIC DNA]</scope>
    <source>
        <strain evidence="2 3">DSM 42105</strain>
    </source>
</reference>
<evidence type="ECO:0000313" key="3">
    <source>
        <dbReference type="Proteomes" id="UP000721954"/>
    </source>
</evidence>
<accession>A0ABS3XYJ7</accession>
<sequence length="1051" mass="111291">MTTSRTPAQLRADIRAWGLAPHGPERVARAVELVAEAETPARDGGREARAALGAALVHLAASRAFGSAGRTTPAPVARALRLWEEDPGAFDDETAFALLWSLRWAVEDLIADPGTPLADIEEWLTLLARSHTEAGLSQRAVHAREFLAAQRFGDRQRATRAYDAWLEAERDRSADCAGCELAWRGRAHAIRAEEAEAETPGSGAAEDEAALRLWEPVLRGEYPCGSSRPYLLAVSLAPLLRLGRTAEARSRHLAGHLLVREEPTGRGALARHLEFCALTGNEAWGLEILAEQDGTRWQEQEDAPGYEVWMSAVALLMRRLVELGHGALAVPGPAGREWDADSLLEYAASQARQVADRFDRRAGTALHGAAVRARQAASPRVPRLPLGVGAVVLPSSGAGSEAGTGSEAVTGAAGGTAVPDPYRLLDEARRLSAAGHPDAAARWAAVEDAVARTGVQLGQGERAELLDHRAMELALTDPATGAARFTEAASLFAGAELPGEALACRARAAFAASFAAEGAAVPPESIDALCTQARHLHAEHRIGTRHATAVLLTRARMRAHELGGVLEAGGHGGGTPFDAAQSGRTARTTGAERVDSADSAAADSLGPVADALDAELAELVALALPDSSEPAVRARIAEATETRGRLAAQRGDAVRAGELLAEAAGLFHEAGRPWSATGPEVARARLLMETGDHKRAAEVLRGALREREGAAARTPADLARLHLMHADVHAAQGLLGEEAESLRHAVHALQTSGGDFEASRARLRLGGCLVALEQPDEAAAVLVAALGELLEVPDEPGIVQACVWLGHSCARPEQLRTAAGLLRRAADLPHAWQDRHGRAVVTHLAADTHRASGQYTAAGQLYGRAEELWRALGDPHAVIRTLHARAWLAMESGAPVAESLACMEAAQEEIAALLRDPGDQLEKEQRLRLRLEIGHTYRQTAELLIEPVTVPPAPGEQDAEAVECCTRGIEYADRAVAAFHDCGEAGLHEATSAELRAAALEVDLGRYDQAVNRLTRVRAAYPAGTPDPHGVVAERVSEAGALELRIESELS</sequence>
<dbReference type="Proteomes" id="UP000721954">
    <property type="component" value="Unassembled WGS sequence"/>
</dbReference>
<dbReference type="Gene3D" id="1.25.40.10">
    <property type="entry name" value="Tetratricopeptide repeat domain"/>
    <property type="match status" value="2"/>
</dbReference>
<dbReference type="GeneID" id="96260827"/>
<proteinExistence type="predicted"/>
<keyword evidence="3" id="KW-1185">Reference proteome</keyword>
<evidence type="ECO:0008006" key="4">
    <source>
        <dbReference type="Google" id="ProtNLM"/>
    </source>
</evidence>
<dbReference type="RefSeq" id="WP_209212120.1">
    <property type="nucleotide sequence ID" value="NZ_JAFFZM010000011.1"/>
</dbReference>
<feature type="compositionally biased region" description="Gly residues" evidence="1">
    <location>
        <begin position="566"/>
        <end position="575"/>
    </location>
</feature>
<comment type="caution">
    <text evidence="2">The sequence shown here is derived from an EMBL/GenBank/DDBJ whole genome shotgun (WGS) entry which is preliminary data.</text>
</comment>